<dbReference type="PANTHER" id="PTHR30509:SF27">
    <property type="entry name" value="UPF0421 PROTEIN YGAE"/>
    <property type="match status" value="1"/>
</dbReference>
<feature type="transmembrane region" description="Helical" evidence="6">
    <location>
        <begin position="124"/>
        <end position="142"/>
    </location>
</feature>
<dbReference type="GO" id="GO:0005886">
    <property type="term" value="C:plasma membrane"/>
    <property type="evidence" value="ECO:0007669"/>
    <property type="project" value="UniProtKB-SubCell"/>
</dbReference>
<feature type="transmembrane region" description="Helical" evidence="6">
    <location>
        <begin position="60"/>
        <end position="89"/>
    </location>
</feature>
<dbReference type="PANTHER" id="PTHR30509">
    <property type="entry name" value="P-HYDROXYBENZOIC ACID EFFLUX PUMP SUBUNIT-RELATED"/>
    <property type="match status" value="1"/>
</dbReference>
<keyword evidence="3 6" id="KW-0812">Transmembrane</keyword>
<evidence type="ECO:0000256" key="4">
    <source>
        <dbReference type="ARBA" id="ARBA00022989"/>
    </source>
</evidence>
<evidence type="ECO:0000256" key="6">
    <source>
        <dbReference type="SAM" id="Phobius"/>
    </source>
</evidence>
<dbReference type="Proteomes" id="UP000644756">
    <property type="component" value="Unassembled WGS sequence"/>
</dbReference>
<keyword evidence="2" id="KW-1003">Cell membrane</keyword>
<evidence type="ECO:0000313" key="7">
    <source>
        <dbReference type="EMBL" id="GGG23611.1"/>
    </source>
</evidence>
<protein>
    <submittedName>
        <fullName evidence="7">UPF0421 protein YgaE</fullName>
    </submittedName>
</protein>
<dbReference type="InterPro" id="IPR010343">
    <property type="entry name" value="ArAE_1"/>
</dbReference>
<name>A0A917G537_9BACL</name>
<reference evidence="7" key="1">
    <citation type="journal article" date="2014" name="Int. J. Syst. Evol. Microbiol.">
        <title>Complete genome sequence of Corynebacterium casei LMG S-19264T (=DSM 44701T), isolated from a smear-ripened cheese.</title>
        <authorList>
            <consortium name="US DOE Joint Genome Institute (JGI-PGF)"/>
            <person name="Walter F."/>
            <person name="Albersmeier A."/>
            <person name="Kalinowski J."/>
            <person name="Ruckert C."/>
        </authorList>
    </citation>
    <scope>NUCLEOTIDE SEQUENCE</scope>
    <source>
        <strain evidence="7">CGMCC 1.12987</strain>
    </source>
</reference>
<reference evidence="7" key="2">
    <citation type="submission" date="2020-09" db="EMBL/GenBank/DDBJ databases">
        <authorList>
            <person name="Sun Q."/>
            <person name="Zhou Y."/>
        </authorList>
    </citation>
    <scope>NUCLEOTIDE SEQUENCE</scope>
    <source>
        <strain evidence="7">CGMCC 1.12987</strain>
    </source>
</reference>
<dbReference type="EMBL" id="BMGR01000019">
    <property type="protein sequence ID" value="GGG23611.1"/>
    <property type="molecule type" value="Genomic_DNA"/>
</dbReference>
<evidence type="ECO:0000313" key="8">
    <source>
        <dbReference type="Proteomes" id="UP000644756"/>
    </source>
</evidence>
<gene>
    <name evidence="7" type="primary">ygaE</name>
    <name evidence="7" type="ORF">GCM10010916_45200</name>
</gene>
<feature type="transmembrane region" description="Helical" evidence="6">
    <location>
        <begin position="12"/>
        <end position="40"/>
    </location>
</feature>
<dbReference type="AlphaFoldDB" id="A0A917G537"/>
<comment type="caution">
    <text evidence="7">The sequence shown here is derived from an EMBL/GenBank/DDBJ whole genome shotgun (WGS) entry which is preliminary data.</text>
</comment>
<keyword evidence="4 6" id="KW-1133">Transmembrane helix</keyword>
<dbReference type="RefSeq" id="WP_188533349.1">
    <property type="nucleotide sequence ID" value="NZ_BMGR01000019.1"/>
</dbReference>
<organism evidence="7 8">
    <name type="scientific">Paenibacillus abyssi</name>
    <dbReference type="NCBI Taxonomy" id="1340531"/>
    <lineage>
        <taxon>Bacteria</taxon>
        <taxon>Bacillati</taxon>
        <taxon>Bacillota</taxon>
        <taxon>Bacilli</taxon>
        <taxon>Bacillales</taxon>
        <taxon>Paenibacillaceae</taxon>
        <taxon>Paenibacillus</taxon>
    </lineage>
</organism>
<evidence type="ECO:0000256" key="2">
    <source>
        <dbReference type="ARBA" id="ARBA00022475"/>
    </source>
</evidence>
<keyword evidence="8" id="KW-1185">Reference proteome</keyword>
<feature type="transmembrane region" description="Helical" evidence="6">
    <location>
        <begin position="98"/>
        <end position="118"/>
    </location>
</feature>
<evidence type="ECO:0000256" key="5">
    <source>
        <dbReference type="ARBA" id="ARBA00023136"/>
    </source>
</evidence>
<sequence length="344" mass="39065">MTIGARVLKTGLAVALAIFVSELLRFPSPIIAAVAAIFTIQPSIYRSWKQMLDQLQANLIGAAIALAAVRLFGSTPIAVGLVCIVVILVNMRLKMESAIGLTLVTVVAVMEAHGEGWLFALERLAMVFSGMGSAFAVNVLLFPPRPRRQFTEQVHQAFDQLSLLLRTAISNEMKEQIHHEEKEKLHDMLRKLDERYRLFEEERAVTKLSKLNQARQLIVSKQMIKTLQKGADLLDVVEEHYFSAPGALEWAKEFDHQIEELTKYHEHILLKAEDKMKPGVSIVPDEQLGGGFEEQLVDYWSDEPEERKRLVFVGAALLEYGYHLRRLERLIEQVQQRTDLRVDK</sequence>
<accession>A0A917G537</accession>
<evidence type="ECO:0000256" key="1">
    <source>
        <dbReference type="ARBA" id="ARBA00004651"/>
    </source>
</evidence>
<comment type="subcellular location">
    <subcellularLocation>
        <location evidence="1">Cell membrane</location>
        <topology evidence="1">Multi-pass membrane protein</topology>
    </subcellularLocation>
</comment>
<keyword evidence="5 6" id="KW-0472">Membrane</keyword>
<dbReference type="Pfam" id="PF06081">
    <property type="entry name" value="ArAE_1"/>
    <property type="match status" value="1"/>
</dbReference>
<evidence type="ECO:0000256" key="3">
    <source>
        <dbReference type="ARBA" id="ARBA00022692"/>
    </source>
</evidence>
<proteinExistence type="predicted"/>